<feature type="region of interest" description="Disordered" evidence="1">
    <location>
        <begin position="40"/>
        <end position="102"/>
    </location>
</feature>
<feature type="region of interest" description="Disordered" evidence="1">
    <location>
        <begin position="206"/>
        <end position="228"/>
    </location>
</feature>
<protein>
    <submittedName>
        <fullName evidence="2">Uncharacterized protein</fullName>
    </submittedName>
</protein>
<dbReference type="AlphaFoldDB" id="A0A3S5C463"/>
<comment type="caution">
    <text evidence="2">The sequence shown here is derived from an EMBL/GenBank/DDBJ whole genome shotgun (WGS) entry which is preliminary data.</text>
</comment>
<dbReference type="Proteomes" id="UP000784294">
    <property type="component" value="Unassembled WGS sequence"/>
</dbReference>
<dbReference type="EMBL" id="CAAALY010246985">
    <property type="protein sequence ID" value="VEL34101.1"/>
    <property type="molecule type" value="Genomic_DNA"/>
</dbReference>
<feature type="compositionally biased region" description="Polar residues" evidence="1">
    <location>
        <begin position="324"/>
        <end position="341"/>
    </location>
</feature>
<organism evidence="2 3">
    <name type="scientific">Protopolystoma xenopodis</name>
    <dbReference type="NCBI Taxonomy" id="117903"/>
    <lineage>
        <taxon>Eukaryota</taxon>
        <taxon>Metazoa</taxon>
        <taxon>Spiralia</taxon>
        <taxon>Lophotrochozoa</taxon>
        <taxon>Platyhelminthes</taxon>
        <taxon>Monogenea</taxon>
        <taxon>Polyopisthocotylea</taxon>
        <taxon>Polystomatidea</taxon>
        <taxon>Polystomatidae</taxon>
        <taxon>Protopolystoma</taxon>
    </lineage>
</organism>
<evidence type="ECO:0000313" key="2">
    <source>
        <dbReference type="EMBL" id="VEL34101.1"/>
    </source>
</evidence>
<dbReference type="InterPro" id="IPR009224">
    <property type="entry name" value="SAMP"/>
</dbReference>
<gene>
    <name evidence="2" type="ORF">PXEA_LOCUS27541</name>
</gene>
<feature type="region of interest" description="Disordered" evidence="1">
    <location>
        <begin position="324"/>
        <end position="367"/>
    </location>
</feature>
<evidence type="ECO:0000256" key="1">
    <source>
        <dbReference type="SAM" id="MobiDB-lite"/>
    </source>
</evidence>
<sequence>MRENVANFTVSDDASSLSSLLSLESAGLEHSLLQECISSAMPAPRPPLRSGQCLQAAASDPVKRISGATDSGSTDPLPPSPAAPAGKATEAEEPPAWRRDEGVEEAVANDLFSQTLSDAAEGKKVAAPVQVACQPLPSSLRPGAPCSERLISPHSSTALTMKASLTAGLQQKPSLLPHFALPNLPSGQSSGQASRCLDTEARPCLFQSSSARPDPSDPPVSGTVRPADVGPVKRLSAICRPVNFFGRGSDATTSRPPTTSATTTTTTTANPMWTLSPPGLRCSAPPVAAPSVKASVEAVSATVSAAMPAVGPVGQVGPAAQLSVSRPFSGAQSVSSPTSALGPSPERQGSKLMAPAATPSAHGPQGK</sequence>
<feature type="compositionally biased region" description="Low complexity" evidence="1">
    <location>
        <begin position="251"/>
        <end position="269"/>
    </location>
</feature>
<evidence type="ECO:0000313" key="3">
    <source>
        <dbReference type="Proteomes" id="UP000784294"/>
    </source>
</evidence>
<name>A0A3S5C463_9PLAT</name>
<proteinExistence type="predicted"/>
<dbReference type="Pfam" id="PF05924">
    <property type="entry name" value="SAMP"/>
    <property type="match status" value="1"/>
</dbReference>
<dbReference type="GO" id="GO:0016055">
    <property type="term" value="P:Wnt signaling pathway"/>
    <property type="evidence" value="ECO:0007669"/>
    <property type="project" value="InterPro"/>
</dbReference>
<feature type="region of interest" description="Disordered" evidence="1">
    <location>
        <begin position="248"/>
        <end position="272"/>
    </location>
</feature>
<keyword evidence="3" id="KW-1185">Reference proteome</keyword>
<accession>A0A3S5C463</accession>
<reference evidence="2" key="1">
    <citation type="submission" date="2018-11" db="EMBL/GenBank/DDBJ databases">
        <authorList>
            <consortium name="Pathogen Informatics"/>
        </authorList>
    </citation>
    <scope>NUCLEOTIDE SEQUENCE</scope>
</reference>
<dbReference type="GO" id="GO:0008013">
    <property type="term" value="F:beta-catenin binding"/>
    <property type="evidence" value="ECO:0007669"/>
    <property type="project" value="InterPro"/>
</dbReference>